<dbReference type="Proteomes" id="UP000257109">
    <property type="component" value="Unassembled WGS sequence"/>
</dbReference>
<dbReference type="SMART" id="SM00343">
    <property type="entry name" value="ZnF_C2HC"/>
    <property type="match status" value="1"/>
</dbReference>
<name>A0A371H1N7_MUCPR</name>
<reference evidence="3" key="1">
    <citation type="submission" date="2018-05" db="EMBL/GenBank/DDBJ databases">
        <title>Draft genome of Mucuna pruriens seed.</title>
        <authorList>
            <person name="Nnadi N.E."/>
            <person name="Vos R."/>
            <person name="Hasami M.H."/>
            <person name="Devisetty U.K."/>
            <person name="Aguiy J.C."/>
        </authorList>
    </citation>
    <scope>NUCLEOTIDE SEQUENCE [LARGE SCALE GENOMIC DNA]</scope>
    <source>
        <strain evidence="3">JCA_2017</strain>
    </source>
</reference>
<dbReference type="PANTHER" id="PTHR35046:SF9">
    <property type="entry name" value="RNA-DIRECTED DNA POLYMERASE"/>
    <property type="match status" value="1"/>
</dbReference>
<dbReference type="PANTHER" id="PTHR35046">
    <property type="entry name" value="ZINC KNUCKLE (CCHC-TYPE) FAMILY PROTEIN"/>
    <property type="match status" value="1"/>
</dbReference>
<keyword evidence="4" id="KW-1185">Reference proteome</keyword>
<dbReference type="OrthoDB" id="1747743at2759"/>
<dbReference type="Gene3D" id="2.40.70.10">
    <property type="entry name" value="Acid Proteases"/>
    <property type="match status" value="1"/>
</dbReference>
<dbReference type="Gene3D" id="4.10.60.10">
    <property type="entry name" value="Zinc finger, CCHC-type"/>
    <property type="match status" value="1"/>
</dbReference>
<keyword evidence="1" id="KW-0479">Metal-binding</keyword>
<proteinExistence type="predicted"/>
<evidence type="ECO:0000256" key="1">
    <source>
        <dbReference type="PROSITE-ProRule" id="PRU00047"/>
    </source>
</evidence>
<keyword evidence="1" id="KW-0862">Zinc</keyword>
<dbReference type="SUPFAM" id="SSF57756">
    <property type="entry name" value="Retrovirus zinc finger-like domains"/>
    <property type="match status" value="1"/>
</dbReference>
<dbReference type="GO" id="GO:0003676">
    <property type="term" value="F:nucleic acid binding"/>
    <property type="evidence" value="ECO:0007669"/>
    <property type="project" value="InterPro"/>
</dbReference>
<feature type="non-terminal residue" evidence="3">
    <location>
        <position position="1"/>
    </location>
</feature>
<keyword evidence="1" id="KW-0863">Zinc-finger</keyword>
<dbReference type="GO" id="GO:0008270">
    <property type="term" value="F:zinc ion binding"/>
    <property type="evidence" value="ECO:0007669"/>
    <property type="project" value="UniProtKB-KW"/>
</dbReference>
<protein>
    <recommendedName>
        <fullName evidence="2">CCHC-type domain-containing protein</fullName>
    </recommendedName>
</protein>
<accession>A0A371H1N7</accession>
<dbReference type="EMBL" id="QJKJ01003829">
    <property type="protein sequence ID" value="RDX96722.1"/>
    <property type="molecule type" value="Genomic_DNA"/>
</dbReference>
<dbReference type="PROSITE" id="PS50158">
    <property type="entry name" value="ZF_CCHC"/>
    <property type="match status" value="1"/>
</dbReference>
<dbReference type="AlphaFoldDB" id="A0A371H1N7"/>
<evidence type="ECO:0000313" key="3">
    <source>
        <dbReference type="EMBL" id="RDX96722.1"/>
    </source>
</evidence>
<evidence type="ECO:0000313" key="4">
    <source>
        <dbReference type="Proteomes" id="UP000257109"/>
    </source>
</evidence>
<sequence>MYQYVEFQEMVYQAIKMEQQLKSRNSLKKNSNSKVVGSHSKVVDSKKNQIEANLSKNRDIKCFKCLGKGHVASQCPNKRTMIMKGSGEVETDEESNNDLMSFIEDDKEELPYDEVQRENIFHTRCLVQGKVCSIIIDGGSCTNVASTILVEKLNLQTTKHPRPYNDIGEVKVDKQVSVPFAIRKYKDEILCDVVLIEFDYKVTHNGYTNRFSFIYNEQKIALAPWSPKQVFEDQITMRKARECKKSKEKKE</sequence>
<organism evidence="3 4">
    <name type="scientific">Mucuna pruriens</name>
    <name type="common">Velvet bean</name>
    <name type="synonym">Dolichos pruriens</name>
    <dbReference type="NCBI Taxonomy" id="157652"/>
    <lineage>
        <taxon>Eukaryota</taxon>
        <taxon>Viridiplantae</taxon>
        <taxon>Streptophyta</taxon>
        <taxon>Embryophyta</taxon>
        <taxon>Tracheophyta</taxon>
        <taxon>Spermatophyta</taxon>
        <taxon>Magnoliopsida</taxon>
        <taxon>eudicotyledons</taxon>
        <taxon>Gunneridae</taxon>
        <taxon>Pentapetalae</taxon>
        <taxon>rosids</taxon>
        <taxon>fabids</taxon>
        <taxon>Fabales</taxon>
        <taxon>Fabaceae</taxon>
        <taxon>Papilionoideae</taxon>
        <taxon>50 kb inversion clade</taxon>
        <taxon>NPAAA clade</taxon>
        <taxon>indigoferoid/millettioid clade</taxon>
        <taxon>Phaseoleae</taxon>
        <taxon>Mucuna</taxon>
    </lineage>
</organism>
<dbReference type="InterPro" id="IPR021109">
    <property type="entry name" value="Peptidase_aspartic_dom_sf"/>
</dbReference>
<feature type="domain" description="CCHC-type" evidence="2">
    <location>
        <begin position="61"/>
        <end position="77"/>
    </location>
</feature>
<evidence type="ECO:0000259" key="2">
    <source>
        <dbReference type="PROSITE" id="PS50158"/>
    </source>
</evidence>
<comment type="caution">
    <text evidence="3">The sequence shown here is derived from an EMBL/GenBank/DDBJ whole genome shotgun (WGS) entry which is preliminary data.</text>
</comment>
<dbReference type="InterPro" id="IPR001878">
    <property type="entry name" value="Znf_CCHC"/>
</dbReference>
<gene>
    <name evidence="3" type="ORF">CR513_20593</name>
</gene>
<dbReference type="InterPro" id="IPR036875">
    <property type="entry name" value="Znf_CCHC_sf"/>
</dbReference>